<proteinExistence type="predicted"/>
<feature type="transmembrane region" description="Helical" evidence="1">
    <location>
        <begin position="187"/>
        <end position="206"/>
    </location>
</feature>
<dbReference type="InterPro" id="IPR009050">
    <property type="entry name" value="Globin-like_sf"/>
</dbReference>
<keyword evidence="1" id="KW-0472">Membrane</keyword>
<feature type="transmembrane region" description="Helical" evidence="1">
    <location>
        <begin position="71"/>
        <end position="93"/>
    </location>
</feature>
<dbReference type="InterPro" id="IPR044399">
    <property type="entry name" value="Mb-like_M"/>
</dbReference>
<evidence type="ECO:0000313" key="4">
    <source>
        <dbReference type="Proteomes" id="UP001642484"/>
    </source>
</evidence>
<sequence>MVIAVRVLSSVLRSASSLPKPMIPVGTTVTRKGTTGQKGRVLIVKPVAKAYVLSGHLLSKMSLAEWLLQRKWPVLAAILVALSLHIVELFGVCSEILEYTGGTGVVLVTRPTWVSWLTGTSTCVLLGFALFCVTTRVHSQLLRMTFSSFDPWAIIFSMVRACAAKIYSRHVVHLAAEYELEVHSYFGYLIIDTVVFVELSALLIITEAADVPKDFTRGFVAICLCYSVAAALISGIDHDLPDWDRSSTVDFLFFSSMAPLSQYFGAFQVIALLLAKAAASTILLKQDFMYLRCHYDVCLDQLEACFAKLAITEPSKIHFEDFATVLESWGISDDAIFAGFHRLDVEQVGYVGLNEFKVSLRGIFSEFPDASDTALFTRFCHNALTESMCYTSLSSMLATVFGQWRKLRIDQFGKQLYANFTCHPEIQRIFRDDRMRTQALLFGAFVHAALDSLREKDFIKTARTMTSLGLRHQNYGIKPAHLCLFQLAILNTLEMQLKGLSVHSEVAWSVVWTYFVTSSFLRGLVYVDSDREFMLGTVSVLINQAQEAPNYVSSLIKNMKMVFKGDAEQNEEIFHEETQEHTHLATLLDFLSEVVEQLTRSDVASARRLIRSFAQVSWERKIRPRYMLVFQHAMAVTYRELGFRFTPKMETVWMFFMHCEILEVFVLEPYASNQLKVEEWGSNLGQEDVDYDAWKKLMVLAQVDERFHTPGWERLHVECRKPAVGVVDVIHILGEEGIQHSAWTFEKVVQHYCQNLPADADSFLE</sequence>
<accession>A0ABP0N0Q0</accession>
<gene>
    <name evidence="3" type="ORF">CCMP2556_LOCUS28293</name>
</gene>
<evidence type="ECO:0000259" key="2">
    <source>
        <dbReference type="Pfam" id="PF00042"/>
    </source>
</evidence>
<protein>
    <recommendedName>
        <fullName evidence="2">Globin domain-containing protein</fullName>
    </recommendedName>
</protein>
<dbReference type="EMBL" id="CAXAMN010021224">
    <property type="protein sequence ID" value="CAK9057331.1"/>
    <property type="molecule type" value="Genomic_DNA"/>
</dbReference>
<dbReference type="Pfam" id="PF00042">
    <property type="entry name" value="Globin"/>
    <property type="match status" value="1"/>
</dbReference>
<dbReference type="InterPro" id="IPR011992">
    <property type="entry name" value="EF-hand-dom_pair"/>
</dbReference>
<name>A0ABP0N0Q0_9DINO</name>
<dbReference type="CDD" id="cd01040">
    <property type="entry name" value="Mb-like"/>
    <property type="match status" value="1"/>
</dbReference>
<comment type="caution">
    <text evidence="3">The sequence shown here is derived from an EMBL/GenBank/DDBJ whole genome shotgun (WGS) entry which is preliminary data.</text>
</comment>
<feature type="transmembrane region" description="Helical" evidence="1">
    <location>
        <begin position="218"/>
        <end position="236"/>
    </location>
</feature>
<reference evidence="3 4" key="1">
    <citation type="submission" date="2024-02" db="EMBL/GenBank/DDBJ databases">
        <authorList>
            <person name="Chen Y."/>
            <person name="Shah S."/>
            <person name="Dougan E. K."/>
            <person name="Thang M."/>
            <person name="Chan C."/>
        </authorList>
    </citation>
    <scope>NUCLEOTIDE SEQUENCE [LARGE SCALE GENOMIC DNA]</scope>
</reference>
<keyword evidence="4" id="KW-1185">Reference proteome</keyword>
<evidence type="ECO:0000313" key="3">
    <source>
        <dbReference type="EMBL" id="CAK9057331.1"/>
    </source>
</evidence>
<dbReference type="Gene3D" id="1.10.490.10">
    <property type="entry name" value="Globins"/>
    <property type="match status" value="2"/>
</dbReference>
<feature type="transmembrane region" description="Helical" evidence="1">
    <location>
        <begin position="113"/>
        <end position="137"/>
    </location>
</feature>
<dbReference type="InterPro" id="IPR012292">
    <property type="entry name" value="Globin/Proto"/>
</dbReference>
<dbReference type="SUPFAM" id="SSF47473">
    <property type="entry name" value="EF-hand"/>
    <property type="match status" value="1"/>
</dbReference>
<keyword evidence="1" id="KW-1133">Transmembrane helix</keyword>
<keyword evidence="1" id="KW-0812">Transmembrane</keyword>
<feature type="domain" description="Globin" evidence="2">
    <location>
        <begin position="416"/>
        <end position="516"/>
    </location>
</feature>
<evidence type="ECO:0000256" key="1">
    <source>
        <dbReference type="SAM" id="Phobius"/>
    </source>
</evidence>
<dbReference type="Proteomes" id="UP001642484">
    <property type="component" value="Unassembled WGS sequence"/>
</dbReference>
<organism evidence="3 4">
    <name type="scientific">Durusdinium trenchii</name>
    <dbReference type="NCBI Taxonomy" id="1381693"/>
    <lineage>
        <taxon>Eukaryota</taxon>
        <taxon>Sar</taxon>
        <taxon>Alveolata</taxon>
        <taxon>Dinophyceae</taxon>
        <taxon>Suessiales</taxon>
        <taxon>Symbiodiniaceae</taxon>
        <taxon>Durusdinium</taxon>
    </lineage>
</organism>
<dbReference type="InterPro" id="IPR000971">
    <property type="entry name" value="Globin"/>
</dbReference>
<dbReference type="SUPFAM" id="SSF46458">
    <property type="entry name" value="Globin-like"/>
    <property type="match status" value="1"/>
</dbReference>